<dbReference type="EMBL" id="ATHL01000067">
    <property type="protein sequence ID" value="EQB16482.1"/>
    <property type="molecule type" value="Genomic_DNA"/>
</dbReference>
<dbReference type="Proteomes" id="UP000015527">
    <property type="component" value="Unassembled WGS sequence"/>
</dbReference>
<feature type="domain" description="Aldehyde dehydrogenase" evidence="3">
    <location>
        <begin position="19"/>
        <end position="65"/>
    </location>
</feature>
<dbReference type="PATRIC" id="fig|1096930.3.peg.1844"/>
<organism evidence="4 5">
    <name type="scientific">Novosphingobium lindaniclasticum LE124</name>
    <dbReference type="NCBI Taxonomy" id="1096930"/>
    <lineage>
        <taxon>Bacteria</taxon>
        <taxon>Pseudomonadati</taxon>
        <taxon>Pseudomonadota</taxon>
        <taxon>Alphaproteobacteria</taxon>
        <taxon>Sphingomonadales</taxon>
        <taxon>Sphingomonadaceae</taxon>
        <taxon>Novosphingobium</taxon>
    </lineage>
</organism>
<dbReference type="FunFam" id="3.40.605.10:FF:000026">
    <property type="entry name" value="Aldehyde dehydrogenase, putative"/>
    <property type="match status" value="1"/>
</dbReference>
<proteinExistence type="inferred from homology"/>
<keyword evidence="2" id="KW-0558">Oxidation</keyword>
<dbReference type="eggNOG" id="COG1012">
    <property type="taxonomic scope" value="Bacteria"/>
</dbReference>
<keyword evidence="5" id="KW-1185">Reference proteome</keyword>
<evidence type="ECO:0000259" key="3">
    <source>
        <dbReference type="Pfam" id="PF00171"/>
    </source>
</evidence>
<sequence length="71" mass="7422">MAANRVAVDHVLPIVGQPARQLVAGRVVINGAPHDPHAPFGGFRQSGLGREIGAYGLDAYLEPRAILKPAA</sequence>
<evidence type="ECO:0000313" key="5">
    <source>
        <dbReference type="Proteomes" id="UP000015527"/>
    </source>
</evidence>
<evidence type="ECO:0000256" key="1">
    <source>
        <dbReference type="ARBA" id="ARBA00009986"/>
    </source>
</evidence>
<protein>
    <recommendedName>
        <fullName evidence="3">Aldehyde dehydrogenase domain-containing protein</fullName>
    </recommendedName>
</protein>
<dbReference type="GO" id="GO:0016620">
    <property type="term" value="F:oxidoreductase activity, acting on the aldehyde or oxo group of donors, NAD or NADP as acceptor"/>
    <property type="evidence" value="ECO:0007669"/>
    <property type="project" value="InterPro"/>
</dbReference>
<comment type="caution">
    <text evidence="4">The sequence shown here is derived from an EMBL/GenBank/DDBJ whole genome shotgun (WGS) entry which is preliminary data.</text>
</comment>
<dbReference type="InterPro" id="IPR015590">
    <property type="entry name" value="Aldehyde_DH_dom"/>
</dbReference>
<evidence type="ECO:0000313" key="4">
    <source>
        <dbReference type="EMBL" id="EQB16482.1"/>
    </source>
</evidence>
<dbReference type="InterPro" id="IPR016163">
    <property type="entry name" value="Ald_DH_C"/>
</dbReference>
<dbReference type="PANTHER" id="PTHR42804">
    <property type="entry name" value="ALDEHYDE DEHYDROGENASE"/>
    <property type="match status" value="1"/>
</dbReference>
<dbReference type="AlphaFoldDB" id="T0HTP6"/>
<dbReference type="PANTHER" id="PTHR42804:SF1">
    <property type="entry name" value="ALDEHYDE DEHYDROGENASE-RELATED"/>
    <property type="match status" value="1"/>
</dbReference>
<evidence type="ECO:0000256" key="2">
    <source>
        <dbReference type="ARBA" id="ARBA00023097"/>
    </source>
</evidence>
<dbReference type="Pfam" id="PF00171">
    <property type="entry name" value="Aldedh"/>
    <property type="match status" value="1"/>
</dbReference>
<dbReference type="Gene3D" id="3.40.309.10">
    <property type="entry name" value="Aldehyde Dehydrogenase, Chain A, domain 2"/>
    <property type="match status" value="1"/>
</dbReference>
<dbReference type="RefSeq" id="WP_021233748.1">
    <property type="nucleotide sequence ID" value="NZ_ATHL01000067.1"/>
</dbReference>
<dbReference type="SUPFAM" id="SSF53720">
    <property type="entry name" value="ALDH-like"/>
    <property type="match status" value="1"/>
</dbReference>
<dbReference type="InterPro" id="IPR016161">
    <property type="entry name" value="Ald_DH/histidinol_DH"/>
</dbReference>
<accession>T0HTP6</accession>
<comment type="similarity">
    <text evidence="1">Belongs to the aldehyde dehydrogenase family.</text>
</comment>
<name>T0HTP6_9SPHN</name>
<gene>
    <name evidence="4" type="ORF">L284_09285</name>
</gene>
<reference evidence="4 5" key="1">
    <citation type="journal article" date="2013" name="Genome Announc.">
        <title>Genome Sequence of Novosphingobium lindaniclasticum LE124T, Isolated from a Hexachlorocyclohexane Dumpsite.</title>
        <authorList>
            <person name="Saxena A."/>
            <person name="Nayyar N."/>
            <person name="Sangwan N."/>
            <person name="Kumari R."/>
            <person name="Khurana J.P."/>
            <person name="Lal R."/>
        </authorList>
    </citation>
    <scope>NUCLEOTIDE SEQUENCE [LARGE SCALE GENOMIC DNA]</scope>
    <source>
        <strain evidence="4 5">LE124</strain>
    </source>
</reference>